<dbReference type="STRING" id="3818.A0A445BVQ1"/>
<evidence type="ECO:0000313" key="8">
    <source>
        <dbReference type="EMBL" id="RYR42628.1"/>
    </source>
</evidence>
<keyword evidence="3" id="KW-0863">Zinc-finger</keyword>
<evidence type="ECO:0000256" key="2">
    <source>
        <dbReference type="ARBA" id="ARBA00022723"/>
    </source>
</evidence>
<keyword evidence="4" id="KW-0862">Zinc</keyword>
<evidence type="ECO:0000256" key="5">
    <source>
        <dbReference type="ARBA" id="ARBA00023125"/>
    </source>
</evidence>
<dbReference type="InterPro" id="IPR012340">
    <property type="entry name" value="NA-bd_OB-fold"/>
</dbReference>
<dbReference type="CDD" id="cd04480">
    <property type="entry name" value="RPA1_DBD_A_like"/>
    <property type="match status" value="1"/>
</dbReference>
<comment type="caution">
    <text evidence="8">The sequence shown here is derived from an EMBL/GenBank/DDBJ whole genome shotgun (WGS) entry which is preliminary data.</text>
</comment>
<reference evidence="8 9" key="1">
    <citation type="submission" date="2019-01" db="EMBL/GenBank/DDBJ databases">
        <title>Sequencing of cultivated peanut Arachis hypogaea provides insights into genome evolution and oil improvement.</title>
        <authorList>
            <person name="Chen X."/>
        </authorList>
    </citation>
    <scope>NUCLEOTIDE SEQUENCE [LARGE SCALE GENOMIC DNA]</scope>
    <source>
        <strain evidence="9">cv. Fuhuasheng</strain>
        <tissue evidence="8">Leaves</tissue>
    </source>
</reference>
<dbReference type="GO" id="GO:0003677">
    <property type="term" value="F:DNA binding"/>
    <property type="evidence" value="ECO:0007669"/>
    <property type="project" value="UniProtKB-KW"/>
</dbReference>
<dbReference type="Pfam" id="PF02721">
    <property type="entry name" value="DUF223"/>
    <property type="match status" value="1"/>
</dbReference>
<name>A0A445BVQ1_ARAHY</name>
<dbReference type="PANTHER" id="PTHR47165">
    <property type="entry name" value="OS03G0429900 PROTEIN"/>
    <property type="match status" value="1"/>
</dbReference>
<comment type="similarity">
    <text evidence="1">Belongs to the replication factor A protein 1 family.</text>
</comment>
<dbReference type="Gene3D" id="2.40.50.140">
    <property type="entry name" value="Nucleic acid-binding proteins"/>
    <property type="match status" value="3"/>
</dbReference>
<evidence type="ECO:0000256" key="3">
    <source>
        <dbReference type="ARBA" id="ARBA00022771"/>
    </source>
</evidence>
<dbReference type="Pfam" id="PF08646">
    <property type="entry name" value="Rep_fac-A_C"/>
    <property type="match status" value="1"/>
</dbReference>
<dbReference type="EMBL" id="SDMP01000008">
    <property type="protein sequence ID" value="RYR42628.1"/>
    <property type="molecule type" value="Genomic_DNA"/>
</dbReference>
<dbReference type="PANTHER" id="PTHR47165:SF4">
    <property type="entry name" value="OS03G0429900 PROTEIN"/>
    <property type="match status" value="1"/>
</dbReference>
<dbReference type="InterPro" id="IPR003871">
    <property type="entry name" value="RFA1B/D_OB_1st"/>
</dbReference>
<organism evidence="8 9">
    <name type="scientific">Arachis hypogaea</name>
    <name type="common">Peanut</name>
    <dbReference type="NCBI Taxonomy" id="3818"/>
    <lineage>
        <taxon>Eukaryota</taxon>
        <taxon>Viridiplantae</taxon>
        <taxon>Streptophyta</taxon>
        <taxon>Embryophyta</taxon>
        <taxon>Tracheophyta</taxon>
        <taxon>Spermatophyta</taxon>
        <taxon>Magnoliopsida</taxon>
        <taxon>eudicotyledons</taxon>
        <taxon>Gunneridae</taxon>
        <taxon>Pentapetalae</taxon>
        <taxon>rosids</taxon>
        <taxon>fabids</taxon>
        <taxon>Fabales</taxon>
        <taxon>Fabaceae</taxon>
        <taxon>Papilionoideae</taxon>
        <taxon>50 kb inversion clade</taxon>
        <taxon>dalbergioids sensu lato</taxon>
        <taxon>Dalbergieae</taxon>
        <taxon>Pterocarpus clade</taxon>
        <taxon>Arachis</taxon>
    </lineage>
</organism>
<dbReference type="InterPro" id="IPR047192">
    <property type="entry name" value="Euk_RPA1_DBD_C"/>
</dbReference>
<dbReference type="GO" id="GO:0008270">
    <property type="term" value="F:zinc ion binding"/>
    <property type="evidence" value="ECO:0007669"/>
    <property type="project" value="UniProtKB-KW"/>
</dbReference>
<proteinExistence type="inferred from homology"/>
<accession>A0A445BVQ1</accession>
<keyword evidence="5" id="KW-0238">DNA-binding</keyword>
<dbReference type="CDD" id="cd04476">
    <property type="entry name" value="RPA1_DBD_C"/>
    <property type="match status" value="1"/>
</dbReference>
<evidence type="ECO:0000313" key="9">
    <source>
        <dbReference type="Proteomes" id="UP000289738"/>
    </source>
</evidence>
<gene>
    <name evidence="8" type="ORF">Ahy_A08g039089</name>
</gene>
<keyword evidence="2" id="KW-0479">Metal-binding</keyword>
<evidence type="ECO:0000259" key="6">
    <source>
        <dbReference type="Pfam" id="PF02721"/>
    </source>
</evidence>
<feature type="domain" description="Replication protein A 70 kDa DNA-binding subunit B/D first OB fold" evidence="6">
    <location>
        <begin position="27"/>
        <end position="130"/>
    </location>
</feature>
<evidence type="ECO:0008006" key="10">
    <source>
        <dbReference type="Google" id="ProtNLM"/>
    </source>
</evidence>
<feature type="domain" description="Replication factor A C-terminal" evidence="7">
    <location>
        <begin position="315"/>
        <end position="428"/>
    </location>
</feature>
<protein>
    <recommendedName>
        <fullName evidence="10">DUF223 domain-containing protein</fullName>
    </recommendedName>
</protein>
<dbReference type="InterPro" id="IPR013955">
    <property type="entry name" value="Rep_factor-A_C"/>
</dbReference>
<dbReference type="Proteomes" id="UP000289738">
    <property type="component" value="Chromosome A08"/>
</dbReference>
<sequence length="603" mass="68433">MRRVTQGMIFVMYDVEVVLYAQMSPSFDAISKIVPPREAWRLKVRVIRAWIVPSFENPDSPNSMELILVDENSNKIQATIRKQLINRFKDNIIEGNCYKMCYFSVVPNHGSYRATKHEFKLTFLFRTIVTTLPDDIIPRVCFTLYPFEEILQMSQDHDYLVDVIGLLTLVGEEKSYDKDGKTIKMVVVELSSQKMVLRCALFGEYVDQLNHFLSSGYVEQPVVILQLAKVKLFRGQPGLQNVMKATKIYLNPDLAVVVDFRKSVVEQGINGTQPLFIANEGKTISLEDDFMRLTKKSTIDELQENKEDGTFVILGTITDVVEEGCWWYSTCVCGKTVHPESGVYFCDMCMHHVTNVIPRYRLKVVVSDETGQGIFVLFDRETTYLVKKTCGDLFNEVHKDSKVLCGDDYPIIFRNLEGKKVLLKVDTKSLGVDRYFGTFRVKRICDDAAIISMFELAQTEITPLKDAPVPVFGPELGETSNTKCLENTVMSSFLQKEANVAGLDDIHLDMEGVKEVDIQDHSVDSDENVVLSDDIGSLIRSDVDETQDLLSHLLDDSRKVNVPNVVPKDAVFLKVKRNLEADFDKELEDTVAHCSKIIKIEDS</sequence>
<keyword evidence="9" id="KW-1185">Reference proteome</keyword>
<dbReference type="AlphaFoldDB" id="A0A445BVQ1"/>
<dbReference type="CDD" id="cd04481">
    <property type="entry name" value="RPA1_DBD_B_like"/>
    <property type="match status" value="1"/>
</dbReference>
<dbReference type="SUPFAM" id="SSF50249">
    <property type="entry name" value="Nucleic acid-binding proteins"/>
    <property type="match status" value="3"/>
</dbReference>
<evidence type="ECO:0000256" key="4">
    <source>
        <dbReference type="ARBA" id="ARBA00022833"/>
    </source>
</evidence>
<evidence type="ECO:0000256" key="1">
    <source>
        <dbReference type="ARBA" id="ARBA00005690"/>
    </source>
</evidence>
<evidence type="ECO:0000259" key="7">
    <source>
        <dbReference type="Pfam" id="PF08646"/>
    </source>
</evidence>